<evidence type="ECO:0000259" key="5">
    <source>
        <dbReference type="Pfam" id="PF01011"/>
    </source>
</evidence>
<feature type="transmembrane region" description="Helical" evidence="4">
    <location>
        <begin position="7"/>
        <end position="27"/>
    </location>
</feature>
<feature type="domain" description="Pyrrolo-quinoline quinone repeat" evidence="5">
    <location>
        <begin position="84"/>
        <end position="392"/>
    </location>
</feature>
<organism evidence="7 8">
    <name type="scientific">Bradyrhizobium erythrophlei</name>
    <dbReference type="NCBI Taxonomy" id="1437360"/>
    <lineage>
        <taxon>Bacteria</taxon>
        <taxon>Pseudomonadati</taxon>
        <taxon>Pseudomonadota</taxon>
        <taxon>Alphaproteobacteria</taxon>
        <taxon>Hyphomicrobiales</taxon>
        <taxon>Nitrobacteraceae</taxon>
        <taxon>Bradyrhizobium</taxon>
    </lineage>
</organism>
<evidence type="ECO:0000256" key="3">
    <source>
        <dbReference type="ARBA" id="ARBA00023002"/>
    </source>
</evidence>
<protein>
    <submittedName>
        <fullName evidence="7">Alcohol dehydrogenase (Cytochrome c)</fullName>
    </submittedName>
</protein>
<evidence type="ECO:0000259" key="6">
    <source>
        <dbReference type="Pfam" id="PF13360"/>
    </source>
</evidence>
<dbReference type="Pfam" id="PF13360">
    <property type="entry name" value="PQQ_2"/>
    <property type="match status" value="1"/>
</dbReference>
<keyword evidence="4" id="KW-1133">Transmembrane helix</keyword>
<dbReference type="Pfam" id="PF01011">
    <property type="entry name" value="PQQ"/>
    <property type="match status" value="1"/>
</dbReference>
<dbReference type="InterPro" id="IPR018391">
    <property type="entry name" value="PQQ_b-propeller_rpt"/>
</dbReference>
<dbReference type="InterPro" id="IPR002372">
    <property type="entry name" value="PQQ_rpt_dom"/>
</dbReference>
<accession>A0A1M5TQ91</accession>
<evidence type="ECO:0000256" key="4">
    <source>
        <dbReference type="SAM" id="Phobius"/>
    </source>
</evidence>
<evidence type="ECO:0000256" key="2">
    <source>
        <dbReference type="ARBA" id="ARBA00008156"/>
    </source>
</evidence>
<dbReference type="Proteomes" id="UP000189796">
    <property type="component" value="Chromosome I"/>
</dbReference>
<name>A0A1M5TQ91_9BRAD</name>
<dbReference type="InterPro" id="IPR011047">
    <property type="entry name" value="Quinoprotein_ADH-like_sf"/>
</dbReference>
<keyword evidence="4" id="KW-0812">Transmembrane</keyword>
<keyword evidence="4" id="KW-0472">Membrane</keyword>
<dbReference type="RefSeq" id="WP_079603796.1">
    <property type="nucleotide sequence ID" value="NZ_LT670817.1"/>
</dbReference>
<reference evidence="7 8" key="1">
    <citation type="submission" date="2016-11" db="EMBL/GenBank/DDBJ databases">
        <authorList>
            <person name="Jaros S."/>
            <person name="Januszkiewicz K."/>
            <person name="Wedrychowicz H."/>
        </authorList>
    </citation>
    <scope>NUCLEOTIDE SEQUENCE [LARGE SCALE GENOMIC DNA]</scope>
    <source>
        <strain evidence="7 8">GAS138</strain>
    </source>
</reference>
<dbReference type="PANTHER" id="PTHR32303">
    <property type="entry name" value="QUINOPROTEIN ALCOHOL DEHYDROGENASE (CYTOCHROME C)"/>
    <property type="match status" value="1"/>
</dbReference>
<dbReference type="AlphaFoldDB" id="A0A1M5TQ91"/>
<feature type="domain" description="Pyrrolo-quinoline quinone repeat" evidence="6">
    <location>
        <begin position="493"/>
        <end position="555"/>
    </location>
</feature>
<dbReference type="OrthoDB" id="9794322at2"/>
<comment type="similarity">
    <text evidence="2">Belongs to the bacterial PQQ dehydrogenase family.</text>
</comment>
<dbReference type="EMBL" id="LT670817">
    <property type="protein sequence ID" value="SHH52869.1"/>
    <property type="molecule type" value="Genomic_DNA"/>
</dbReference>
<dbReference type="SMART" id="SM00564">
    <property type="entry name" value="PQQ"/>
    <property type="match status" value="4"/>
</dbReference>
<evidence type="ECO:0000313" key="7">
    <source>
        <dbReference type="EMBL" id="SHH52869.1"/>
    </source>
</evidence>
<dbReference type="SUPFAM" id="SSF50998">
    <property type="entry name" value="Quinoprotein alcohol dehydrogenase-like"/>
    <property type="match status" value="1"/>
</dbReference>
<evidence type="ECO:0000256" key="1">
    <source>
        <dbReference type="ARBA" id="ARBA00001931"/>
    </source>
</evidence>
<dbReference type="GO" id="GO:0016491">
    <property type="term" value="F:oxidoreductase activity"/>
    <property type="evidence" value="ECO:0007669"/>
    <property type="project" value="UniProtKB-KW"/>
</dbReference>
<sequence length="595" mass="63779">MKFSLRAFLSAIVVVGIAIAGLSYAYWDQTVQIGSTAINYVRYWSAPAGTLETEVAPTGAAAQPSTLTASAAPQAAPGGTEVDWPSYNKTLTSNRFSQLSQINRTNAEKLKVLCTYDTTQYSSFNSGLLEVDGALIFVTAFDIFSIDPSTCRENWRAHEDYVPATPQEVNRGAAYLDGMLFRGTQDARVLAYDFKTGKRIWETAIGDPKKGESAPAAPIAWNGLVFIGNAGGDIKGVKGRMYALDAKTGKIVWEFYLVPKAEGDPTRGPLGASPLNPSTWGNSLQGVPITGGATWTSYTLDPDTGLLYVPGGNPAPDFATDVREGSNLYSGSVVVLDAMTGAYKNHFKIVPKDWHDWDVSGAPAIIKTTGGKKVLSVAPKDGHLYGFDLDTNALLYRLPVTRMENEDAPFVVGKPVHFCPGSVGGAEWNGPAYDPQLNLVFIGEVEWCTTITLMPTEKIAAVPPGKPWSGEASINPFYTWGKSDPAFDWAGWTYAVDADTGAWRWRAKTNYPIQSGMTPTAGGIVFFGDMGGNFYVLDTANGHKLWGQKIGGAIGGGVVTYSVNGTQKVAVAKGLTEILWPTEITTAKVSILGLE</sequence>
<proteinExistence type="inferred from homology"/>
<dbReference type="Gene3D" id="2.140.10.10">
    <property type="entry name" value="Quinoprotein alcohol dehydrogenase-like superfamily"/>
    <property type="match status" value="1"/>
</dbReference>
<evidence type="ECO:0000313" key="8">
    <source>
        <dbReference type="Proteomes" id="UP000189796"/>
    </source>
</evidence>
<comment type="cofactor">
    <cofactor evidence="1">
        <name>pyrroloquinoline quinone</name>
        <dbReference type="ChEBI" id="CHEBI:58442"/>
    </cofactor>
</comment>
<keyword evidence="3" id="KW-0560">Oxidoreductase</keyword>
<gene>
    <name evidence="7" type="ORF">SAMN05443248_5114</name>
</gene>